<dbReference type="RefSeq" id="WP_230866642.1">
    <property type="nucleotide sequence ID" value="NZ_CP046640.1"/>
</dbReference>
<feature type="binding site" evidence="2">
    <location>
        <position position="182"/>
    </location>
    <ligand>
        <name>dihydroxyacetone phosphate</name>
        <dbReference type="ChEBI" id="CHEBI:57642"/>
    </ligand>
</feature>
<keyword evidence="3" id="KW-0862">Zinc</keyword>
<feature type="binding site" evidence="3">
    <location>
        <position position="103"/>
    </location>
    <ligand>
        <name>Zn(2+)</name>
        <dbReference type="ChEBI" id="CHEBI:29105"/>
        <label>2</label>
    </ligand>
</feature>
<reference evidence="4" key="1">
    <citation type="submission" date="2019-12" db="EMBL/GenBank/DDBJ databases">
        <authorList>
            <person name="zhang j."/>
            <person name="sun C.M."/>
        </authorList>
    </citation>
    <scope>NUCLEOTIDE SEQUENCE</scope>
    <source>
        <strain evidence="4">NS-1</strain>
    </source>
</reference>
<feature type="binding site" evidence="3">
    <location>
        <position position="209"/>
    </location>
    <ligand>
        <name>Zn(2+)</name>
        <dbReference type="ChEBI" id="CHEBI:29105"/>
        <label>1</label>
        <note>catalytic</note>
    </ligand>
</feature>
<dbReference type="PANTHER" id="PTHR30304">
    <property type="entry name" value="D-TAGATOSE-1,6-BISPHOSPHATE ALDOLASE"/>
    <property type="match status" value="1"/>
</dbReference>
<dbReference type="EMBL" id="CP046640">
    <property type="protein sequence ID" value="QTL98182.1"/>
    <property type="molecule type" value="Genomic_DNA"/>
</dbReference>
<feature type="binding site" evidence="2">
    <location>
        <begin position="231"/>
        <end position="234"/>
    </location>
    <ligand>
        <name>dihydroxyacetone phosphate</name>
        <dbReference type="ChEBI" id="CHEBI:57642"/>
    </ligand>
</feature>
<dbReference type="InterPro" id="IPR000771">
    <property type="entry name" value="FBA_II"/>
</dbReference>
<evidence type="ECO:0000313" key="4">
    <source>
        <dbReference type="EMBL" id="QTL98182.1"/>
    </source>
</evidence>
<feature type="active site" description="Proton donor" evidence="1">
    <location>
        <position position="81"/>
    </location>
</feature>
<protein>
    <submittedName>
        <fullName evidence="4">Ketose-bisphosphate aldolase</fullName>
    </submittedName>
</protein>
<gene>
    <name evidence="4" type="ORF">GM661_09420</name>
</gene>
<feature type="binding site" evidence="3">
    <location>
        <position position="181"/>
    </location>
    <ligand>
        <name>Zn(2+)</name>
        <dbReference type="ChEBI" id="CHEBI:29105"/>
        <label>1</label>
        <note>catalytic</note>
    </ligand>
</feature>
<name>A0A8A7KJY8_9FIRM</name>
<dbReference type="GO" id="GO:0009025">
    <property type="term" value="F:tagatose-bisphosphate aldolase activity"/>
    <property type="evidence" value="ECO:0007669"/>
    <property type="project" value="TreeGrafter"/>
</dbReference>
<dbReference type="PANTHER" id="PTHR30304:SF0">
    <property type="entry name" value="D-TAGATOSE-1,6-BISPHOSPHATE ALDOLASE SUBUNIT GATY-RELATED"/>
    <property type="match status" value="1"/>
</dbReference>
<evidence type="ECO:0000256" key="3">
    <source>
        <dbReference type="PIRSR" id="PIRSR001359-3"/>
    </source>
</evidence>
<dbReference type="GO" id="GO:0005829">
    <property type="term" value="C:cytosol"/>
    <property type="evidence" value="ECO:0007669"/>
    <property type="project" value="TreeGrafter"/>
</dbReference>
<dbReference type="InterPro" id="IPR013785">
    <property type="entry name" value="Aldolase_TIM"/>
</dbReference>
<sequence length="289" mass="31634">MLVSLKEILARSIEEKYAVGAFNVTNHQMVEAIIEAAESTDVPVIINIAEVHFKYLDLKKFLPYLKNRIEASFVPIALHLDHGLSFETVIKAIRLGFSSVMIDASSLPFEENVALTAKVVEAAHAAGISVEAELGHVAGGEGNLDGGTEVNRDTFTHPEEAKKYVAKTGIDALAVAIGTVHGPYKGQPELDFDLLVKLRKEVDIPLVLHGGSGLNDSDFRKAIELGINKVNFYTQNSIQAVEAIYRQIRDTKGKIGFPELTLTAQSEILKQTKKQIELFGTKSLNIKNK</sequence>
<dbReference type="KEGG" id="ifn:GM661_09420"/>
<accession>A0A8A7KJY8</accession>
<evidence type="ECO:0000313" key="5">
    <source>
        <dbReference type="Proteomes" id="UP000665020"/>
    </source>
</evidence>
<keyword evidence="5" id="KW-1185">Reference proteome</keyword>
<dbReference type="NCBIfam" id="TIGR00167">
    <property type="entry name" value="cbbA"/>
    <property type="match status" value="1"/>
</dbReference>
<evidence type="ECO:0000256" key="1">
    <source>
        <dbReference type="PIRSR" id="PIRSR001359-1"/>
    </source>
</evidence>
<dbReference type="AlphaFoldDB" id="A0A8A7KJY8"/>
<dbReference type="Gene3D" id="3.20.20.70">
    <property type="entry name" value="Aldolase class I"/>
    <property type="match status" value="1"/>
</dbReference>
<feature type="binding site" evidence="3">
    <location>
        <position position="133"/>
    </location>
    <ligand>
        <name>Zn(2+)</name>
        <dbReference type="ChEBI" id="CHEBI:29105"/>
        <label>2</label>
    </ligand>
</feature>
<dbReference type="Proteomes" id="UP000665020">
    <property type="component" value="Chromosome"/>
</dbReference>
<proteinExistence type="predicted"/>
<dbReference type="Pfam" id="PF01116">
    <property type="entry name" value="F_bP_aldolase"/>
    <property type="match status" value="1"/>
</dbReference>
<evidence type="ECO:0000256" key="2">
    <source>
        <dbReference type="PIRSR" id="PIRSR001359-2"/>
    </source>
</evidence>
<dbReference type="GO" id="GO:0005975">
    <property type="term" value="P:carbohydrate metabolic process"/>
    <property type="evidence" value="ECO:0007669"/>
    <property type="project" value="InterPro"/>
</dbReference>
<feature type="binding site" evidence="2">
    <location>
        <begin position="210"/>
        <end position="212"/>
    </location>
    <ligand>
        <name>dihydroxyacetone phosphate</name>
        <dbReference type="ChEBI" id="CHEBI:57642"/>
    </ligand>
</feature>
<dbReference type="GO" id="GO:0008270">
    <property type="term" value="F:zinc ion binding"/>
    <property type="evidence" value="ECO:0007669"/>
    <property type="project" value="InterPro"/>
</dbReference>
<dbReference type="PIRSF" id="PIRSF001359">
    <property type="entry name" value="F_bP_aldolase_II"/>
    <property type="match status" value="1"/>
</dbReference>
<feature type="binding site" evidence="3">
    <location>
        <position position="82"/>
    </location>
    <ligand>
        <name>Zn(2+)</name>
        <dbReference type="ChEBI" id="CHEBI:29105"/>
        <label>1</label>
        <note>catalytic</note>
    </ligand>
</feature>
<comment type="cofactor">
    <cofactor evidence="3">
        <name>Zn(2+)</name>
        <dbReference type="ChEBI" id="CHEBI:29105"/>
    </cofactor>
    <text evidence="3">Binds 2 Zn(2+) ions per subunit. One is catalytic and the other provides a structural contribution.</text>
</comment>
<dbReference type="InterPro" id="IPR050246">
    <property type="entry name" value="Class_II_FBP_aldolase"/>
</dbReference>
<dbReference type="SUPFAM" id="SSF51569">
    <property type="entry name" value="Aldolase"/>
    <property type="match status" value="1"/>
</dbReference>
<organism evidence="4 5">
    <name type="scientific">Iocasia fonsfrigidae</name>
    <dbReference type="NCBI Taxonomy" id="2682810"/>
    <lineage>
        <taxon>Bacteria</taxon>
        <taxon>Bacillati</taxon>
        <taxon>Bacillota</taxon>
        <taxon>Clostridia</taxon>
        <taxon>Halanaerobiales</taxon>
        <taxon>Halanaerobiaceae</taxon>
        <taxon>Iocasia</taxon>
    </lineage>
</organism>
<dbReference type="CDD" id="cd00947">
    <property type="entry name" value="TBP_aldolase_IIB"/>
    <property type="match status" value="1"/>
</dbReference>
<keyword evidence="3" id="KW-0479">Metal-binding</keyword>